<sequence>MTKIPKKHIRIINSLLNTERTAFSSVASADASNTEKMAFWVNYGHEAATTLYTEYGIVSCAGSLKYWDNMMHHFVRKAA</sequence>
<gene>
    <name evidence="1" type="ORF">UFOVP229_37</name>
</gene>
<organism evidence="1">
    <name type="scientific">uncultured Caudovirales phage</name>
    <dbReference type="NCBI Taxonomy" id="2100421"/>
    <lineage>
        <taxon>Viruses</taxon>
        <taxon>Duplodnaviria</taxon>
        <taxon>Heunggongvirae</taxon>
        <taxon>Uroviricota</taxon>
        <taxon>Caudoviricetes</taxon>
        <taxon>Peduoviridae</taxon>
        <taxon>Maltschvirus</taxon>
        <taxon>Maltschvirus maltsch</taxon>
    </lineage>
</organism>
<name>A0A6J7WR47_9CAUD</name>
<protein>
    <submittedName>
        <fullName evidence="1">Uncharacterized protein</fullName>
    </submittedName>
</protein>
<dbReference type="EMBL" id="LR798271">
    <property type="protein sequence ID" value="CAB5219182.1"/>
    <property type="molecule type" value="Genomic_DNA"/>
</dbReference>
<proteinExistence type="predicted"/>
<accession>A0A6J7WR47</accession>
<evidence type="ECO:0000313" key="1">
    <source>
        <dbReference type="EMBL" id="CAB5219182.1"/>
    </source>
</evidence>
<reference evidence="1" key="1">
    <citation type="submission" date="2020-05" db="EMBL/GenBank/DDBJ databases">
        <authorList>
            <person name="Chiriac C."/>
            <person name="Salcher M."/>
            <person name="Ghai R."/>
            <person name="Kavagutti S V."/>
        </authorList>
    </citation>
    <scope>NUCLEOTIDE SEQUENCE</scope>
</reference>